<dbReference type="Proteomes" id="UP000887577">
    <property type="component" value="Unplaced"/>
</dbReference>
<dbReference type="WBParaSite" id="PSU_v2.g18221.t1">
    <property type="protein sequence ID" value="PSU_v2.g18221.t1"/>
    <property type="gene ID" value="PSU_v2.g18221"/>
</dbReference>
<name>A0A914YDC0_9BILA</name>
<proteinExistence type="predicted"/>
<reference evidence="2" key="1">
    <citation type="submission" date="2022-11" db="UniProtKB">
        <authorList>
            <consortium name="WormBaseParasite"/>
        </authorList>
    </citation>
    <scope>IDENTIFICATION</scope>
</reference>
<accession>A0A914YDC0</accession>
<protein>
    <submittedName>
        <fullName evidence="2">Uncharacterized protein</fullName>
    </submittedName>
</protein>
<organism evidence="1 2">
    <name type="scientific">Panagrolaimus superbus</name>
    <dbReference type="NCBI Taxonomy" id="310955"/>
    <lineage>
        <taxon>Eukaryota</taxon>
        <taxon>Metazoa</taxon>
        <taxon>Ecdysozoa</taxon>
        <taxon>Nematoda</taxon>
        <taxon>Chromadorea</taxon>
        <taxon>Rhabditida</taxon>
        <taxon>Tylenchina</taxon>
        <taxon>Panagrolaimomorpha</taxon>
        <taxon>Panagrolaimoidea</taxon>
        <taxon>Panagrolaimidae</taxon>
        <taxon>Panagrolaimus</taxon>
    </lineage>
</organism>
<dbReference type="AlphaFoldDB" id="A0A914YDC0"/>
<evidence type="ECO:0000313" key="2">
    <source>
        <dbReference type="WBParaSite" id="PSU_v2.g18221.t1"/>
    </source>
</evidence>
<keyword evidence="1" id="KW-1185">Reference proteome</keyword>
<evidence type="ECO:0000313" key="1">
    <source>
        <dbReference type="Proteomes" id="UP000887577"/>
    </source>
</evidence>
<sequence>MEPEIMKFQASQKLLNPNLSSAGTHIERINLSPLEHNKLKILVKLFVDKNELKNVKLEFEEQLSLQQLTPIIFEKAELSSENYDLQSIDVLDKKSDEYITVNDEYLLQTFDKFQVHLVKKEQHLETVAIVSQSDNEEQQKLSIDTSKVKTIKQLKY</sequence>